<protein>
    <recommendedName>
        <fullName evidence="3">Lipoprotein</fullName>
    </recommendedName>
</protein>
<dbReference type="RefSeq" id="WP_129460722.1">
    <property type="nucleotide sequence ID" value="NZ_SBKN01000002.1"/>
</dbReference>
<keyword evidence="2" id="KW-1185">Reference proteome</keyword>
<dbReference type="EMBL" id="SBKN01000002">
    <property type="protein sequence ID" value="RXR23239.1"/>
    <property type="molecule type" value="Genomic_DNA"/>
</dbReference>
<name>A0A4Q1K9J6_9FLAO</name>
<dbReference type="Proteomes" id="UP000289857">
    <property type="component" value="Unassembled WGS sequence"/>
</dbReference>
<evidence type="ECO:0000313" key="2">
    <source>
        <dbReference type="Proteomes" id="UP000289857"/>
    </source>
</evidence>
<gene>
    <name evidence="1" type="ORF">EQG61_04525</name>
</gene>
<evidence type="ECO:0000313" key="1">
    <source>
        <dbReference type="EMBL" id="RXR23239.1"/>
    </source>
</evidence>
<accession>A0A4Q1K9J6</accession>
<dbReference type="AlphaFoldDB" id="A0A4Q1K9J6"/>
<reference evidence="2" key="1">
    <citation type="submission" date="2019-01" db="EMBL/GenBank/DDBJ databases">
        <title>Cytophagaceae bacterium strain CAR-16.</title>
        <authorList>
            <person name="Chen W.-M."/>
        </authorList>
    </citation>
    <scope>NUCLEOTIDE SEQUENCE [LARGE SCALE GENOMIC DNA]</scope>
    <source>
        <strain evidence="2">WWJ-16</strain>
    </source>
</reference>
<sequence>MKKITLLFAFIGMISLQSCTVNEVRDNTVDNDTISEVYEVTRSFSTGNNFSSLVTLPHVIYSSDMVLVYRLSGVVSGTDVWKLQPETYYFPDGTLDFGYDFDFTQYDVNLFMHGFDLAGVSPNYRTNQVFRIVIVPGYFAKHAPSKDKSAFQDYEHVVATFGKPTVQKIL</sequence>
<comment type="caution">
    <text evidence="1">The sequence shown here is derived from an EMBL/GenBank/DDBJ whole genome shotgun (WGS) entry which is preliminary data.</text>
</comment>
<dbReference type="PROSITE" id="PS51257">
    <property type="entry name" value="PROKAR_LIPOPROTEIN"/>
    <property type="match status" value="1"/>
</dbReference>
<proteinExistence type="predicted"/>
<dbReference type="OrthoDB" id="1524444at2"/>
<evidence type="ECO:0008006" key="3">
    <source>
        <dbReference type="Google" id="ProtNLM"/>
    </source>
</evidence>
<organism evidence="1 2">
    <name type="scientific">Flavobacterium stagni</name>
    <dbReference type="NCBI Taxonomy" id="2506421"/>
    <lineage>
        <taxon>Bacteria</taxon>
        <taxon>Pseudomonadati</taxon>
        <taxon>Bacteroidota</taxon>
        <taxon>Flavobacteriia</taxon>
        <taxon>Flavobacteriales</taxon>
        <taxon>Flavobacteriaceae</taxon>
        <taxon>Flavobacterium</taxon>
    </lineage>
</organism>